<reference evidence="2" key="1">
    <citation type="journal article" date="2019" name="Int. J. Syst. Evol. Microbiol.">
        <title>The Global Catalogue of Microorganisms (GCM) 10K type strain sequencing project: providing services to taxonomists for standard genome sequencing and annotation.</title>
        <authorList>
            <consortium name="The Broad Institute Genomics Platform"/>
            <consortium name="The Broad Institute Genome Sequencing Center for Infectious Disease"/>
            <person name="Wu L."/>
            <person name="Ma J."/>
        </authorList>
    </citation>
    <scope>NUCLEOTIDE SEQUENCE [LARGE SCALE GENOMIC DNA]</scope>
    <source>
        <strain evidence="2">CGMCC 1.15731</strain>
    </source>
</reference>
<name>A0ABV9H2M0_9HYPH</name>
<evidence type="ECO:0000313" key="2">
    <source>
        <dbReference type="Proteomes" id="UP001596042"/>
    </source>
</evidence>
<accession>A0ABV9H2M0</accession>
<proteinExistence type="predicted"/>
<protein>
    <submittedName>
        <fullName evidence="1">Uncharacterized protein</fullName>
    </submittedName>
</protein>
<keyword evidence="2" id="KW-1185">Reference proteome</keyword>
<dbReference type="Proteomes" id="UP001596042">
    <property type="component" value="Unassembled WGS sequence"/>
</dbReference>
<dbReference type="EMBL" id="JBHSEL010000032">
    <property type="protein sequence ID" value="MFC4624268.1"/>
    <property type="molecule type" value="Genomic_DNA"/>
</dbReference>
<sequence length="66" mass="7294">MQGQPRPLAKLKIDELAGEFIAARNYRDVNRMAALQAELEHRRSRRARALSAHVSLALASAAKRAA</sequence>
<gene>
    <name evidence="1" type="ORF">ACFO1V_03345</name>
</gene>
<organism evidence="1 2">
    <name type="scientific">Daeguia caeni</name>
    <dbReference type="NCBI Taxonomy" id="439612"/>
    <lineage>
        <taxon>Bacteria</taxon>
        <taxon>Pseudomonadati</taxon>
        <taxon>Pseudomonadota</taxon>
        <taxon>Alphaproteobacteria</taxon>
        <taxon>Hyphomicrobiales</taxon>
        <taxon>Brucellaceae</taxon>
        <taxon>Daeguia</taxon>
    </lineage>
</organism>
<evidence type="ECO:0000313" key="1">
    <source>
        <dbReference type="EMBL" id="MFC4624268.1"/>
    </source>
</evidence>
<dbReference type="RefSeq" id="WP_374834322.1">
    <property type="nucleotide sequence ID" value="NZ_JBHEEZ010000046.1"/>
</dbReference>
<comment type="caution">
    <text evidence="1">The sequence shown here is derived from an EMBL/GenBank/DDBJ whole genome shotgun (WGS) entry which is preliminary data.</text>
</comment>